<evidence type="ECO:0000313" key="3">
    <source>
        <dbReference type="EMBL" id="CAG5130862.1"/>
    </source>
</evidence>
<dbReference type="Pfam" id="PF23321">
    <property type="entry name" value="R1_ABCA1"/>
    <property type="match status" value="1"/>
</dbReference>
<evidence type="ECO:0000256" key="1">
    <source>
        <dbReference type="SAM" id="Phobius"/>
    </source>
</evidence>
<sequence>MDVDPEIVVALVFHWVFWSVMLLLIEFRFFQHIRLKAAGYWKTLIFKTCGKRPKTRSLSLGRKTFNIQSLFIRRRSVKKVPSQLLWVDPGISEHLAMLQSTSNDVGMIRMVGVDYGDADYTGPPRLNLLIKKGECYCFVDTEKSTASRILKLLSGRSLPFTGKIIVKGQHFVVHGKPSYTPIGYCMEIDSVVGVLTAREVLIIHAKLRGIKDKDLDTVVDSVLKTFNLLDKADIRSAKFSSSDQRLLNIAVAVVGDPEIILLDDPFGNLDVVNKSLVWKALDKSVLSGSTIIMCSDKIREISDKVTVVVILLNGEPVCIGSPETIRNRYCGSYTLLAKLDVCNRNLPIEALITSLKERFPKCVIFYDHQDFLHMRIPYDDTTLPDVFALMESAKKHLKIHSYKLVHTNLAYVITAMQQRLIEESTVVNECDDCDDDDDFD</sequence>
<feature type="domain" description="ABC transporter" evidence="2">
    <location>
        <begin position="108"/>
        <end position="338"/>
    </location>
</feature>
<dbReference type="GO" id="GO:0016020">
    <property type="term" value="C:membrane"/>
    <property type="evidence" value="ECO:0007669"/>
    <property type="project" value="InterPro"/>
</dbReference>
<keyword evidence="4" id="KW-1185">Reference proteome</keyword>
<protein>
    <recommendedName>
        <fullName evidence="2">ABC transporter domain-containing protein</fullName>
    </recommendedName>
</protein>
<dbReference type="Pfam" id="PF00005">
    <property type="entry name" value="ABC_tran"/>
    <property type="match status" value="1"/>
</dbReference>
<comment type="caution">
    <text evidence="3">The sequence shown here is derived from an EMBL/GenBank/DDBJ whole genome shotgun (WGS) entry which is preliminary data.</text>
</comment>
<keyword evidence="1" id="KW-1133">Transmembrane helix</keyword>
<accession>A0A8S3ZT18</accession>
<keyword evidence="1" id="KW-0472">Membrane</keyword>
<dbReference type="InterPro" id="IPR003439">
    <property type="entry name" value="ABC_transporter-like_ATP-bd"/>
</dbReference>
<dbReference type="PANTHER" id="PTHR19229">
    <property type="entry name" value="ATP-BINDING CASSETTE TRANSPORTER SUBFAMILY A ABCA"/>
    <property type="match status" value="1"/>
</dbReference>
<organism evidence="3 4">
    <name type="scientific">Candidula unifasciata</name>
    <dbReference type="NCBI Taxonomy" id="100452"/>
    <lineage>
        <taxon>Eukaryota</taxon>
        <taxon>Metazoa</taxon>
        <taxon>Spiralia</taxon>
        <taxon>Lophotrochozoa</taxon>
        <taxon>Mollusca</taxon>
        <taxon>Gastropoda</taxon>
        <taxon>Heterobranchia</taxon>
        <taxon>Euthyneura</taxon>
        <taxon>Panpulmonata</taxon>
        <taxon>Eupulmonata</taxon>
        <taxon>Stylommatophora</taxon>
        <taxon>Helicina</taxon>
        <taxon>Helicoidea</taxon>
        <taxon>Geomitridae</taxon>
        <taxon>Candidula</taxon>
    </lineage>
</organism>
<dbReference type="EMBL" id="CAJHNH020004321">
    <property type="protein sequence ID" value="CAG5130862.1"/>
    <property type="molecule type" value="Genomic_DNA"/>
</dbReference>
<dbReference type="GO" id="GO:0140359">
    <property type="term" value="F:ABC-type transporter activity"/>
    <property type="evidence" value="ECO:0007669"/>
    <property type="project" value="InterPro"/>
</dbReference>
<dbReference type="OrthoDB" id="6149293at2759"/>
<dbReference type="PANTHER" id="PTHR19229:SF241">
    <property type="entry name" value="ABC TRANSPORTER DOMAIN-CONTAINING PROTEIN"/>
    <property type="match status" value="1"/>
</dbReference>
<dbReference type="GO" id="GO:0005319">
    <property type="term" value="F:lipid transporter activity"/>
    <property type="evidence" value="ECO:0007669"/>
    <property type="project" value="TreeGrafter"/>
</dbReference>
<dbReference type="AlphaFoldDB" id="A0A8S3ZT18"/>
<proteinExistence type="predicted"/>
<dbReference type="SUPFAM" id="SSF52540">
    <property type="entry name" value="P-loop containing nucleoside triphosphate hydrolases"/>
    <property type="match status" value="1"/>
</dbReference>
<dbReference type="InterPro" id="IPR027417">
    <property type="entry name" value="P-loop_NTPase"/>
</dbReference>
<name>A0A8S3ZT18_9EUPU</name>
<reference evidence="3" key="1">
    <citation type="submission" date="2021-04" db="EMBL/GenBank/DDBJ databases">
        <authorList>
            <consortium name="Molecular Ecology Group"/>
        </authorList>
    </citation>
    <scope>NUCLEOTIDE SEQUENCE</scope>
</reference>
<feature type="transmembrane region" description="Helical" evidence="1">
    <location>
        <begin position="6"/>
        <end position="25"/>
    </location>
</feature>
<dbReference type="PROSITE" id="PS50893">
    <property type="entry name" value="ABC_TRANSPORTER_2"/>
    <property type="match status" value="1"/>
</dbReference>
<dbReference type="Gene3D" id="3.40.50.300">
    <property type="entry name" value="P-loop containing nucleotide triphosphate hydrolases"/>
    <property type="match status" value="1"/>
</dbReference>
<evidence type="ECO:0000313" key="4">
    <source>
        <dbReference type="Proteomes" id="UP000678393"/>
    </source>
</evidence>
<keyword evidence="1" id="KW-0812">Transmembrane</keyword>
<dbReference type="GO" id="GO:0005524">
    <property type="term" value="F:ATP binding"/>
    <property type="evidence" value="ECO:0007669"/>
    <property type="project" value="InterPro"/>
</dbReference>
<gene>
    <name evidence="3" type="ORF">CUNI_LOCUS16420</name>
</gene>
<dbReference type="InterPro" id="IPR056264">
    <property type="entry name" value="R2_ABCA1-4-like"/>
</dbReference>
<evidence type="ECO:0000259" key="2">
    <source>
        <dbReference type="PROSITE" id="PS50893"/>
    </source>
</evidence>
<dbReference type="InterPro" id="IPR026082">
    <property type="entry name" value="ABCA"/>
</dbReference>
<dbReference type="GO" id="GO:0016887">
    <property type="term" value="F:ATP hydrolysis activity"/>
    <property type="evidence" value="ECO:0007669"/>
    <property type="project" value="InterPro"/>
</dbReference>
<dbReference type="Proteomes" id="UP000678393">
    <property type="component" value="Unassembled WGS sequence"/>
</dbReference>